<sequence>MVFPSAGSIALDHVAGLRRNAGLWACSLYKLNVNHSLKAPTPDLKSIKGEKVFKKKRKEKKEVKIKQGYNKPKTLRW</sequence>
<reference evidence="1" key="2">
    <citation type="journal article" date="2015" name="Fish Shellfish Immunol.">
        <title>Early steps in the European eel (Anguilla anguilla)-Vibrio vulnificus interaction in the gills: Role of the RtxA13 toxin.</title>
        <authorList>
            <person name="Callol A."/>
            <person name="Pajuelo D."/>
            <person name="Ebbesson L."/>
            <person name="Teles M."/>
            <person name="MacKenzie S."/>
            <person name="Amaro C."/>
        </authorList>
    </citation>
    <scope>NUCLEOTIDE SEQUENCE</scope>
</reference>
<protein>
    <submittedName>
        <fullName evidence="1">Uncharacterized protein</fullName>
    </submittedName>
</protein>
<accession>A0A0E9XID6</accession>
<dbReference type="AlphaFoldDB" id="A0A0E9XID6"/>
<reference evidence="1" key="1">
    <citation type="submission" date="2014-11" db="EMBL/GenBank/DDBJ databases">
        <authorList>
            <person name="Amaro Gonzalez C."/>
        </authorList>
    </citation>
    <scope>NUCLEOTIDE SEQUENCE</scope>
</reference>
<organism evidence="1">
    <name type="scientific">Anguilla anguilla</name>
    <name type="common">European freshwater eel</name>
    <name type="synonym">Muraena anguilla</name>
    <dbReference type="NCBI Taxonomy" id="7936"/>
    <lineage>
        <taxon>Eukaryota</taxon>
        <taxon>Metazoa</taxon>
        <taxon>Chordata</taxon>
        <taxon>Craniata</taxon>
        <taxon>Vertebrata</taxon>
        <taxon>Euteleostomi</taxon>
        <taxon>Actinopterygii</taxon>
        <taxon>Neopterygii</taxon>
        <taxon>Teleostei</taxon>
        <taxon>Anguilliformes</taxon>
        <taxon>Anguillidae</taxon>
        <taxon>Anguilla</taxon>
    </lineage>
</organism>
<dbReference type="EMBL" id="GBXM01006163">
    <property type="protein sequence ID" value="JAI02415.1"/>
    <property type="molecule type" value="Transcribed_RNA"/>
</dbReference>
<proteinExistence type="predicted"/>
<evidence type="ECO:0000313" key="1">
    <source>
        <dbReference type="EMBL" id="JAI02415.1"/>
    </source>
</evidence>
<name>A0A0E9XID6_ANGAN</name>